<protein>
    <submittedName>
        <fullName evidence="12">Gram-negative porin</fullName>
    </submittedName>
</protein>
<keyword evidence="3" id="KW-0813">Transport</keyword>
<dbReference type="InterPro" id="IPR002299">
    <property type="entry name" value="Porin_Neis"/>
</dbReference>
<name>F0F155_9NEIS</name>
<keyword evidence="6" id="KW-0732">Signal</keyword>
<keyword evidence="13" id="KW-1185">Reference proteome</keyword>
<evidence type="ECO:0000256" key="8">
    <source>
        <dbReference type="ARBA" id="ARBA00023114"/>
    </source>
</evidence>
<evidence type="ECO:0000259" key="11">
    <source>
        <dbReference type="Pfam" id="PF13609"/>
    </source>
</evidence>
<dbReference type="Proteomes" id="UP000004088">
    <property type="component" value="Unassembled WGS sequence"/>
</dbReference>
<evidence type="ECO:0000256" key="2">
    <source>
        <dbReference type="ARBA" id="ARBA00011233"/>
    </source>
</evidence>
<evidence type="ECO:0000313" key="12">
    <source>
        <dbReference type="EMBL" id="EGC16753.1"/>
    </source>
</evidence>
<dbReference type="GO" id="GO:0015288">
    <property type="term" value="F:porin activity"/>
    <property type="evidence" value="ECO:0007669"/>
    <property type="project" value="UniProtKB-KW"/>
</dbReference>
<dbReference type="HOGENOM" id="CLU_038238_4_0_4"/>
<evidence type="ECO:0000256" key="10">
    <source>
        <dbReference type="ARBA" id="ARBA00023237"/>
    </source>
</evidence>
<reference evidence="12 13" key="1">
    <citation type="submission" date="2011-01" db="EMBL/GenBank/DDBJ databases">
        <authorList>
            <person name="Muzny D."/>
            <person name="Qin X."/>
            <person name="Deng J."/>
            <person name="Jiang H."/>
            <person name="Liu Y."/>
            <person name="Qu J."/>
            <person name="Song X.-Z."/>
            <person name="Zhang L."/>
            <person name="Thornton R."/>
            <person name="Coyle M."/>
            <person name="Francisco L."/>
            <person name="Jackson L."/>
            <person name="Javaid M."/>
            <person name="Korchina V."/>
            <person name="Kovar C."/>
            <person name="Mata R."/>
            <person name="Mathew T."/>
            <person name="Ngo R."/>
            <person name="Nguyen L."/>
            <person name="Nguyen N."/>
            <person name="Okwuonu G."/>
            <person name="Ongeri F."/>
            <person name="Pham C."/>
            <person name="Simmons D."/>
            <person name="Wilczek-Boney K."/>
            <person name="Hale W."/>
            <person name="Jakkamsetti A."/>
            <person name="Pham P."/>
            <person name="Ruth R."/>
            <person name="San Lucas F."/>
            <person name="Warren J."/>
            <person name="Zhang J."/>
            <person name="Zhao Z."/>
            <person name="Zhou C."/>
            <person name="Zhu D."/>
            <person name="Lee S."/>
            <person name="Bess C."/>
            <person name="Blankenburg K."/>
            <person name="Forbes L."/>
            <person name="Fu Q."/>
            <person name="Gubbala S."/>
            <person name="Hirani K."/>
            <person name="Jayaseelan J.C."/>
            <person name="Lara F."/>
            <person name="Munidasa M."/>
            <person name="Palculict T."/>
            <person name="Patil S."/>
            <person name="Pu L.-L."/>
            <person name="Saada N."/>
            <person name="Tang L."/>
            <person name="Weissenberger G."/>
            <person name="Zhu Y."/>
            <person name="Hemphill L."/>
            <person name="Shang Y."/>
            <person name="Youmans B."/>
            <person name="Ayvaz T."/>
            <person name="Ross M."/>
            <person name="Santibanez J."/>
            <person name="Aqrawi P."/>
            <person name="Gross S."/>
            <person name="Joshi V."/>
            <person name="Fowler G."/>
            <person name="Nazareth L."/>
            <person name="Reid J."/>
            <person name="Worley K."/>
            <person name="Petrosino J."/>
            <person name="Highlander S."/>
            <person name="Gibbs R."/>
        </authorList>
    </citation>
    <scope>NUCLEOTIDE SEQUENCE [LARGE SCALE GENOMIC DNA]</scope>
    <source>
        <strain evidence="12 13">ATCC 33394</strain>
    </source>
</reference>
<dbReference type="EMBL" id="AEWV01000036">
    <property type="protein sequence ID" value="EGC16753.1"/>
    <property type="molecule type" value="Genomic_DNA"/>
</dbReference>
<comment type="subcellular location">
    <subcellularLocation>
        <location evidence="1">Cell outer membrane</location>
        <topology evidence="1">Multi-pass membrane protein</topology>
    </subcellularLocation>
</comment>
<dbReference type="SUPFAM" id="SSF56935">
    <property type="entry name" value="Porins"/>
    <property type="match status" value="1"/>
</dbReference>
<evidence type="ECO:0000256" key="9">
    <source>
        <dbReference type="ARBA" id="ARBA00023136"/>
    </source>
</evidence>
<sequence>MADVILYGQIKGGVEFSKIKDVDGTVTQIVDYGSRIGFKGHEDLGNGLQAIWQLEQKVNIGGGNGSQTITLPGGAGTVNASTASGFGTRDSFIGLRGNFGQVTVGYQHNAIGYTNDKLDIWEYNNEYAGLGVFTRATALNKRSTSVRYVSPDFGGFTVEGSVTPSDNNNGADASNPDTYSNASKSIYSLGLHYKNAGFFADVAGGYANKAATTTNGTKPGHQIVAQVGYDAQPWFAGVAYQNTKRAELADSVFADAKTVNEVAGTVAYNVTEPLRVKASVGYGFGIKEEDGTKLFGNGRYIQGVVGADYALSKRTQANAQVGYVQAGSGDEKFRAGTLSVGLKHKF</sequence>
<keyword evidence="5" id="KW-0812">Transmembrane</keyword>
<keyword evidence="4" id="KW-1134">Transmembrane beta strand</keyword>
<dbReference type="PANTHER" id="PTHR34501:SF9">
    <property type="entry name" value="MAJOR OUTER MEMBRANE PROTEIN P.IA"/>
    <property type="match status" value="1"/>
</dbReference>
<dbReference type="STRING" id="888741.HMPREF9098_1840"/>
<evidence type="ECO:0000256" key="5">
    <source>
        <dbReference type="ARBA" id="ARBA00022692"/>
    </source>
</evidence>
<dbReference type="InterPro" id="IPR023614">
    <property type="entry name" value="Porin_dom_sf"/>
</dbReference>
<dbReference type="AlphaFoldDB" id="F0F155"/>
<evidence type="ECO:0000256" key="7">
    <source>
        <dbReference type="ARBA" id="ARBA00023065"/>
    </source>
</evidence>
<dbReference type="InterPro" id="IPR001702">
    <property type="entry name" value="Porin_Gram-ve"/>
</dbReference>
<dbReference type="GO" id="GO:0034220">
    <property type="term" value="P:monoatomic ion transmembrane transport"/>
    <property type="evidence" value="ECO:0007669"/>
    <property type="project" value="InterPro"/>
</dbReference>
<keyword evidence="9" id="KW-0472">Membrane</keyword>
<evidence type="ECO:0000256" key="6">
    <source>
        <dbReference type="ARBA" id="ARBA00022729"/>
    </source>
</evidence>
<dbReference type="Gene3D" id="2.40.160.10">
    <property type="entry name" value="Porin"/>
    <property type="match status" value="1"/>
</dbReference>
<accession>F0F155</accession>
<gene>
    <name evidence="12" type="ORF">HMPREF9098_1840</name>
</gene>
<dbReference type="PRINTS" id="PR00182">
    <property type="entry name" value="ECOLNEIPORIN"/>
</dbReference>
<evidence type="ECO:0000256" key="1">
    <source>
        <dbReference type="ARBA" id="ARBA00004571"/>
    </source>
</evidence>
<dbReference type="Pfam" id="PF13609">
    <property type="entry name" value="Porin_4"/>
    <property type="match status" value="1"/>
</dbReference>
<dbReference type="CDD" id="cd00342">
    <property type="entry name" value="gram_neg_porins"/>
    <property type="match status" value="1"/>
</dbReference>
<comment type="subunit">
    <text evidence="2">Homotrimer.</text>
</comment>
<dbReference type="PRINTS" id="PR00184">
    <property type="entry name" value="NEISSPPORIN"/>
</dbReference>
<dbReference type="InterPro" id="IPR050298">
    <property type="entry name" value="Gram-neg_bact_OMP"/>
</dbReference>
<keyword evidence="10" id="KW-0998">Cell outer membrane</keyword>
<organism evidence="12 13">
    <name type="scientific">Kingella denitrificans ATCC 33394</name>
    <dbReference type="NCBI Taxonomy" id="888741"/>
    <lineage>
        <taxon>Bacteria</taxon>
        <taxon>Pseudomonadati</taxon>
        <taxon>Pseudomonadota</taxon>
        <taxon>Betaproteobacteria</taxon>
        <taxon>Neisseriales</taxon>
        <taxon>Neisseriaceae</taxon>
        <taxon>Kingella</taxon>
    </lineage>
</organism>
<keyword evidence="8" id="KW-0626">Porin</keyword>
<dbReference type="PANTHER" id="PTHR34501">
    <property type="entry name" value="PROTEIN YDDL-RELATED"/>
    <property type="match status" value="1"/>
</dbReference>
<evidence type="ECO:0000256" key="3">
    <source>
        <dbReference type="ARBA" id="ARBA00022448"/>
    </source>
</evidence>
<evidence type="ECO:0000313" key="13">
    <source>
        <dbReference type="Proteomes" id="UP000004088"/>
    </source>
</evidence>
<feature type="domain" description="Porin" evidence="11">
    <location>
        <begin position="1"/>
        <end position="325"/>
    </location>
</feature>
<dbReference type="InterPro" id="IPR033900">
    <property type="entry name" value="Gram_neg_porin_domain"/>
</dbReference>
<proteinExistence type="predicted"/>
<evidence type="ECO:0000256" key="4">
    <source>
        <dbReference type="ARBA" id="ARBA00022452"/>
    </source>
</evidence>
<comment type="caution">
    <text evidence="12">The sequence shown here is derived from an EMBL/GenBank/DDBJ whole genome shotgun (WGS) entry which is preliminary data.</text>
</comment>
<keyword evidence="7" id="KW-0406">Ion transport</keyword>
<dbReference type="GO" id="GO:0009279">
    <property type="term" value="C:cell outer membrane"/>
    <property type="evidence" value="ECO:0007669"/>
    <property type="project" value="UniProtKB-SubCell"/>
</dbReference>
<dbReference type="GO" id="GO:0046930">
    <property type="term" value="C:pore complex"/>
    <property type="evidence" value="ECO:0007669"/>
    <property type="project" value="UniProtKB-KW"/>
</dbReference>